<dbReference type="InterPro" id="IPR000244">
    <property type="entry name" value="Ribosomal_bL9"/>
</dbReference>
<evidence type="ECO:0000313" key="3">
    <source>
        <dbReference type="Proteomes" id="UP000579558"/>
    </source>
</evidence>
<dbReference type="OrthoDB" id="5555409at2759"/>
<keyword evidence="3" id="KW-1185">Reference proteome</keyword>
<evidence type="ECO:0000313" key="2">
    <source>
        <dbReference type="EMBL" id="NWX30261.1"/>
    </source>
</evidence>
<dbReference type="Proteomes" id="UP000579558">
    <property type="component" value="Unassembled WGS sequence"/>
</dbReference>
<feature type="domain" description="Large ribosomal subunit protein bL9m C-terminal" evidence="1">
    <location>
        <begin position="29"/>
        <end position="94"/>
    </location>
</feature>
<sequence length="95" mass="10756">SPWNSPNPGNSALSPPFPGPFPAAFPLFQTVEFLRRCRLQVGMKNNVSWQLSPEIVARHFLKNLGVFVPPHALRLPPEPITRWGHFWCDVTVRGQ</sequence>
<evidence type="ECO:0000259" key="1">
    <source>
        <dbReference type="Pfam" id="PF22078"/>
    </source>
</evidence>
<dbReference type="PANTHER" id="PTHR21368">
    <property type="entry name" value="50S RIBOSOMAL PROTEIN L9"/>
    <property type="match status" value="1"/>
</dbReference>
<dbReference type="EMBL" id="VZRX01009111">
    <property type="protein sequence ID" value="NWX30261.1"/>
    <property type="molecule type" value="Genomic_DNA"/>
</dbReference>
<reference evidence="2 3" key="1">
    <citation type="submission" date="2019-09" db="EMBL/GenBank/DDBJ databases">
        <title>Bird 10,000 Genomes (B10K) Project - Family phase.</title>
        <authorList>
            <person name="Zhang G."/>
        </authorList>
    </citation>
    <scope>NUCLEOTIDE SEQUENCE [LARGE SCALE GENOMIC DNA]</scope>
    <source>
        <strain evidence="2">B10K-DU-029-75</strain>
    </source>
</reference>
<organism evidence="2 3">
    <name type="scientific">Notiomystis cincta</name>
    <dbReference type="NCBI Taxonomy" id="366454"/>
    <lineage>
        <taxon>Eukaryota</taxon>
        <taxon>Metazoa</taxon>
        <taxon>Chordata</taxon>
        <taxon>Craniata</taxon>
        <taxon>Vertebrata</taxon>
        <taxon>Euteleostomi</taxon>
        <taxon>Archelosauria</taxon>
        <taxon>Archosauria</taxon>
        <taxon>Dinosauria</taxon>
        <taxon>Saurischia</taxon>
        <taxon>Theropoda</taxon>
        <taxon>Coelurosauria</taxon>
        <taxon>Aves</taxon>
        <taxon>Neognathae</taxon>
        <taxon>Neoaves</taxon>
        <taxon>Telluraves</taxon>
        <taxon>Australaves</taxon>
        <taxon>Passeriformes</taxon>
        <taxon>Notiomystidae</taxon>
        <taxon>Notiomystis</taxon>
    </lineage>
</organism>
<accession>A0A7K6V571</accession>
<dbReference type="Pfam" id="PF22078">
    <property type="entry name" value="Ribosomal_bL9m_C"/>
    <property type="match status" value="1"/>
</dbReference>
<feature type="non-terminal residue" evidence="2">
    <location>
        <position position="95"/>
    </location>
</feature>
<dbReference type="GO" id="GO:0003735">
    <property type="term" value="F:structural constituent of ribosome"/>
    <property type="evidence" value="ECO:0007669"/>
    <property type="project" value="InterPro"/>
</dbReference>
<dbReference type="GO" id="GO:0006412">
    <property type="term" value="P:translation"/>
    <property type="evidence" value="ECO:0007669"/>
    <property type="project" value="InterPro"/>
</dbReference>
<comment type="caution">
    <text evidence="2">The sequence shown here is derived from an EMBL/GenBank/DDBJ whole genome shotgun (WGS) entry which is preliminary data.</text>
</comment>
<dbReference type="InterPro" id="IPR054302">
    <property type="entry name" value="Ribosomal_bL9m_C"/>
</dbReference>
<feature type="non-terminal residue" evidence="2">
    <location>
        <position position="1"/>
    </location>
</feature>
<protein>
    <submittedName>
        <fullName evidence="2">RM09 protein</fullName>
    </submittedName>
</protein>
<gene>
    <name evidence="2" type="primary">Mrpl9</name>
    <name evidence="2" type="ORF">NOTCIN_R04230</name>
</gene>
<dbReference type="GO" id="GO:0005840">
    <property type="term" value="C:ribosome"/>
    <property type="evidence" value="ECO:0007669"/>
    <property type="project" value="InterPro"/>
</dbReference>
<name>A0A7K6V571_9PASS</name>
<dbReference type="AlphaFoldDB" id="A0A7K6V571"/>
<proteinExistence type="predicted"/>